<feature type="region of interest" description="Disordered" evidence="2">
    <location>
        <begin position="13"/>
        <end position="53"/>
    </location>
</feature>
<dbReference type="Proteomes" id="UP000076532">
    <property type="component" value="Unassembled WGS sequence"/>
</dbReference>
<feature type="compositionally biased region" description="Basic and acidic residues" evidence="2">
    <location>
        <begin position="15"/>
        <end position="24"/>
    </location>
</feature>
<evidence type="ECO:0000313" key="3">
    <source>
        <dbReference type="EMBL" id="KZP27473.1"/>
    </source>
</evidence>
<protein>
    <submittedName>
        <fullName evidence="3">Uncharacterized protein</fullName>
    </submittedName>
</protein>
<proteinExistence type="predicted"/>
<sequence>MCDPFSVKTIAAERQNGRMAEHESPGNGVLDYGAGPDPEQMSSQHPGPEPSKDRLRRLQTEFRRTFVEVVAKDLGIQWPYETIQWRNLPRCLKALNAYLIGYPEGVSFPAPLDVPGRGGKTYHGVMNLPEEQLGVLLAELKQQDRQLRFVFMGDIWQDFHSGKLPIIQGLAPLPNSLQEFGRSYFYGDKKLTEQGPARRSDIPIPIQQPEAVLTLPVRPDLYGQLLRDNSEGEMTLGLARTTLESDSSVFMHYVVHIAAVDGSLEAPASLNRSPGPSPGELRRVAAWVTLGYELLRLRILSHQLYKMFTASVAQMCFKPNNQGFILKQAYQGEIISGDGVGELESIGYWVLNIQNETEVQQTFPEPQASHVRVVSVVVALNCAPGLPYRQSVSNTDPLAHEYRPVRVQHLEEELKSSNEQVELAQRRIKELEDSLKAASSSAHSNHPPLKPHQIGSVDSVAGNISKTTHLPARLWLGETEFMISNFFQANFPWSPEPASAYQQYYIIAVCEGATLHVHSRYFLAALREESLDPFRHKFALSVQTILRSTYRLISSMLGLYRAHPEVAGEQWQFWSPWLSACVSPLNYYTMLD</sequence>
<evidence type="ECO:0000256" key="1">
    <source>
        <dbReference type="SAM" id="Coils"/>
    </source>
</evidence>
<name>A0A166QRZ8_9AGAM</name>
<evidence type="ECO:0000313" key="4">
    <source>
        <dbReference type="Proteomes" id="UP000076532"/>
    </source>
</evidence>
<organism evidence="3 4">
    <name type="scientific">Athelia psychrophila</name>
    <dbReference type="NCBI Taxonomy" id="1759441"/>
    <lineage>
        <taxon>Eukaryota</taxon>
        <taxon>Fungi</taxon>
        <taxon>Dikarya</taxon>
        <taxon>Basidiomycota</taxon>
        <taxon>Agaricomycotina</taxon>
        <taxon>Agaricomycetes</taxon>
        <taxon>Agaricomycetidae</taxon>
        <taxon>Atheliales</taxon>
        <taxon>Atheliaceae</taxon>
        <taxon>Athelia</taxon>
    </lineage>
</organism>
<dbReference type="STRING" id="436010.A0A166QRZ8"/>
<reference evidence="3 4" key="1">
    <citation type="journal article" date="2016" name="Mol. Biol. Evol.">
        <title>Comparative Genomics of Early-Diverging Mushroom-Forming Fungi Provides Insights into the Origins of Lignocellulose Decay Capabilities.</title>
        <authorList>
            <person name="Nagy L.G."/>
            <person name="Riley R."/>
            <person name="Tritt A."/>
            <person name="Adam C."/>
            <person name="Daum C."/>
            <person name="Floudas D."/>
            <person name="Sun H."/>
            <person name="Yadav J.S."/>
            <person name="Pangilinan J."/>
            <person name="Larsson K.H."/>
            <person name="Matsuura K."/>
            <person name="Barry K."/>
            <person name="Labutti K."/>
            <person name="Kuo R."/>
            <person name="Ohm R.A."/>
            <person name="Bhattacharya S.S."/>
            <person name="Shirouzu T."/>
            <person name="Yoshinaga Y."/>
            <person name="Martin F.M."/>
            <person name="Grigoriev I.V."/>
            <person name="Hibbett D.S."/>
        </authorList>
    </citation>
    <scope>NUCLEOTIDE SEQUENCE [LARGE SCALE GENOMIC DNA]</scope>
    <source>
        <strain evidence="3 4">CBS 109695</strain>
    </source>
</reference>
<keyword evidence="4" id="KW-1185">Reference proteome</keyword>
<evidence type="ECO:0000256" key="2">
    <source>
        <dbReference type="SAM" id="MobiDB-lite"/>
    </source>
</evidence>
<feature type="coiled-coil region" evidence="1">
    <location>
        <begin position="407"/>
        <end position="441"/>
    </location>
</feature>
<gene>
    <name evidence="3" type="ORF">FIBSPDRAFT_886381</name>
</gene>
<dbReference type="AlphaFoldDB" id="A0A166QRZ8"/>
<accession>A0A166QRZ8</accession>
<keyword evidence="1" id="KW-0175">Coiled coil</keyword>
<dbReference type="EMBL" id="KV417508">
    <property type="protein sequence ID" value="KZP27473.1"/>
    <property type="molecule type" value="Genomic_DNA"/>
</dbReference>